<dbReference type="InterPro" id="IPR029000">
    <property type="entry name" value="Cyclophilin-like_dom_sf"/>
</dbReference>
<feature type="chain" id="PRO_5046161134" evidence="1">
    <location>
        <begin position="20"/>
        <end position="156"/>
    </location>
</feature>
<dbReference type="Pfam" id="PF18050">
    <property type="entry name" value="Cyclophil_like2"/>
    <property type="match status" value="1"/>
</dbReference>
<evidence type="ECO:0000256" key="1">
    <source>
        <dbReference type="SAM" id="SignalP"/>
    </source>
</evidence>
<reference evidence="3 4" key="1">
    <citation type="submission" date="2024-06" db="EMBL/GenBank/DDBJ databases">
        <title>Chitinophaga defluvii sp. nov., isolated from municipal sewage.</title>
        <authorList>
            <person name="Zhang L."/>
        </authorList>
    </citation>
    <scope>NUCLEOTIDE SEQUENCE [LARGE SCALE GENOMIC DNA]</scope>
    <source>
        <strain evidence="3 4">H8</strain>
    </source>
</reference>
<dbReference type="SUPFAM" id="SSF50891">
    <property type="entry name" value="Cyclophilin-like"/>
    <property type="match status" value="1"/>
</dbReference>
<dbReference type="Gene3D" id="2.40.100.20">
    <property type="match status" value="1"/>
</dbReference>
<keyword evidence="1" id="KW-0732">Signal</keyword>
<evidence type="ECO:0000259" key="2">
    <source>
        <dbReference type="Pfam" id="PF18050"/>
    </source>
</evidence>
<feature type="signal peptide" evidence="1">
    <location>
        <begin position="1"/>
        <end position="19"/>
    </location>
</feature>
<organism evidence="3 4">
    <name type="scientific">Chitinophaga defluvii</name>
    <dbReference type="NCBI Taxonomy" id="3163343"/>
    <lineage>
        <taxon>Bacteria</taxon>
        <taxon>Pseudomonadati</taxon>
        <taxon>Bacteroidota</taxon>
        <taxon>Chitinophagia</taxon>
        <taxon>Chitinophagales</taxon>
        <taxon>Chitinophagaceae</taxon>
        <taxon>Chitinophaga</taxon>
    </lineage>
</organism>
<dbReference type="InterPro" id="IPR041183">
    <property type="entry name" value="Cyclophilin-like"/>
</dbReference>
<evidence type="ECO:0000313" key="4">
    <source>
        <dbReference type="Proteomes" id="UP001549749"/>
    </source>
</evidence>
<protein>
    <submittedName>
        <fullName evidence="3">Cyclophilin-like fold protein</fullName>
    </submittedName>
</protein>
<evidence type="ECO:0000313" key="3">
    <source>
        <dbReference type="EMBL" id="MET6999472.1"/>
    </source>
</evidence>
<dbReference type="Proteomes" id="UP001549749">
    <property type="component" value="Unassembled WGS sequence"/>
</dbReference>
<accession>A0ABV2T9Z0</accession>
<feature type="domain" description="Cyclophilin-like" evidence="2">
    <location>
        <begin position="45"/>
        <end position="153"/>
    </location>
</feature>
<keyword evidence="4" id="KW-1185">Reference proteome</keyword>
<dbReference type="EMBL" id="JBEXAC010000002">
    <property type="protein sequence ID" value="MET6999472.1"/>
    <property type="molecule type" value="Genomic_DNA"/>
</dbReference>
<gene>
    <name evidence="3" type="ORF">ABR189_18935</name>
</gene>
<dbReference type="RefSeq" id="WP_354662034.1">
    <property type="nucleotide sequence ID" value="NZ_JBEXAC010000002.1"/>
</dbReference>
<name>A0ABV2T9Z0_9BACT</name>
<sequence length="156" mass="16926">MNRLIITTLLLVGCTQVYACSADKGLDASIQQDDTSKKDTMKLKITIGDKTATAILYDNPTSRDFAAMLPVTVKMDDYSNTEKIFYPSRKVSVKDAPAGFDPSVGDITLYAPWGNIALFYKDFGYSSGLISIGKITSGIEAFAVKGSITAKFELVK</sequence>
<comment type="caution">
    <text evidence="3">The sequence shown here is derived from an EMBL/GenBank/DDBJ whole genome shotgun (WGS) entry which is preliminary data.</text>
</comment>
<proteinExistence type="predicted"/>